<evidence type="ECO:0000259" key="5">
    <source>
        <dbReference type="Pfam" id="PF00703"/>
    </source>
</evidence>
<comment type="similarity">
    <text evidence="1">Belongs to the glycosyl hydrolase 2 family.</text>
</comment>
<dbReference type="InterPro" id="IPR036156">
    <property type="entry name" value="Beta-gal/glucu_dom_sf"/>
</dbReference>
<dbReference type="InterPro" id="IPR006102">
    <property type="entry name" value="Ig-like_GH2"/>
</dbReference>
<dbReference type="Proteomes" id="UP000053095">
    <property type="component" value="Unassembled WGS sequence"/>
</dbReference>
<feature type="domain" description="Beta-mannosidase-like galactose-binding" evidence="7">
    <location>
        <begin position="60"/>
        <end position="179"/>
    </location>
</feature>
<name>A0A6V8HEP8_TALPI</name>
<dbReference type="PANTHER" id="PTHR43536">
    <property type="entry name" value="MANNOSYLGLYCOPROTEIN ENDO-BETA-MANNOSIDASE"/>
    <property type="match status" value="1"/>
</dbReference>
<comment type="caution">
    <text evidence="8">The sequence shown here is derived from an EMBL/GenBank/DDBJ whole genome shotgun (WGS) entry which is preliminary data.</text>
</comment>
<dbReference type="Gene3D" id="2.60.120.260">
    <property type="entry name" value="Galactose-binding domain-like"/>
    <property type="match status" value="1"/>
</dbReference>
<dbReference type="SUPFAM" id="SSF51445">
    <property type="entry name" value="(Trans)glycosidases"/>
    <property type="match status" value="1"/>
</dbReference>
<dbReference type="Gene3D" id="2.60.40.10">
    <property type="entry name" value="Immunoglobulins"/>
    <property type="match status" value="3"/>
</dbReference>
<accession>A0A6V8HEP8</accession>
<evidence type="ECO:0000256" key="4">
    <source>
        <dbReference type="SAM" id="SignalP"/>
    </source>
</evidence>
<feature type="signal peptide" evidence="4">
    <location>
        <begin position="1"/>
        <end position="20"/>
    </location>
</feature>
<dbReference type="Pfam" id="PF00703">
    <property type="entry name" value="Glyco_hydro_2"/>
    <property type="match status" value="1"/>
</dbReference>
<feature type="chain" id="PRO_5028213756" evidence="4">
    <location>
        <begin position="21"/>
        <end position="892"/>
    </location>
</feature>
<dbReference type="PANTHER" id="PTHR43536:SF1">
    <property type="entry name" value="MANNOSYLGLYCOPROTEIN ENDO-BETA-MANNOSIDASE"/>
    <property type="match status" value="1"/>
</dbReference>
<evidence type="ECO:0000256" key="3">
    <source>
        <dbReference type="ARBA" id="ARBA00023295"/>
    </source>
</evidence>
<dbReference type="Gene3D" id="3.20.20.80">
    <property type="entry name" value="Glycosidases"/>
    <property type="match status" value="1"/>
</dbReference>
<gene>
    <name evidence="8" type="ORF">TCE0_034r11968</name>
</gene>
<evidence type="ECO:0000256" key="2">
    <source>
        <dbReference type="ARBA" id="ARBA00022801"/>
    </source>
</evidence>
<keyword evidence="4" id="KW-0732">Signal</keyword>
<feature type="domain" description="Exo-beta-D-glucosaminidase Ig-fold" evidence="6">
    <location>
        <begin position="778"/>
        <end position="885"/>
    </location>
</feature>
<dbReference type="InterPro" id="IPR008979">
    <property type="entry name" value="Galactose-bd-like_sf"/>
</dbReference>
<dbReference type="GO" id="GO:0004553">
    <property type="term" value="F:hydrolase activity, hydrolyzing O-glycosyl compounds"/>
    <property type="evidence" value="ECO:0007669"/>
    <property type="project" value="InterPro"/>
</dbReference>
<keyword evidence="2" id="KW-0378">Hydrolase</keyword>
<reference evidence="9" key="1">
    <citation type="journal article" date="2015" name="Genome Announc.">
        <title>Draft genome sequence of Talaromyces cellulolyticus strain Y-94, a source of lignocellulosic biomass-degrading enzymes.</title>
        <authorList>
            <person name="Fujii T."/>
            <person name="Koike H."/>
            <person name="Sawayama S."/>
            <person name="Yano S."/>
            <person name="Inoue H."/>
        </authorList>
    </citation>
    <scope>NUCLEOTIDE SEQUENCE [LARGE SCALE GENOMIC DNA]</scope>
    <source>
        <strain evidence="9">Y-94</strain>
    </source>
</reference>
<proteinExistence type="inferred from homology"/>
<dbReference type="InterPro" id="IPR043534">
    <property type="entry name" value="EBDG/EBM"/>
</dbReference>
<dbReference type="InterPro" id="IPR041351">
    <property type="entry name" value="Ig_GlcNase"/>
</dbReference>
<evidence type="ECO:0000313" key="9">
    <source>
        <dbReference type="Proteomes" id="UP000053095"/>
    </source>
</evidence>
<dbReference type="InterPro" id="IPR054593">
    <property type="entry name" value="Beta-mannosidase-like_N2"/>
</dbReference>
<dbReference type="SUPFAM" id="SSF49303">
    <property type="entry name" value="beta-Galactosidase/glucuronidase domain"/>
    <property type="match status" value="3"/>
</dbReference>
<evidence type="ECO:0000259" key="6">
    <source>
        <dbReference type="Pfam" id="PF18368"/>
    </source>
</evidence>
<evidence type="ECO:0000256" key="1">
    <source>
        <dbReference type="ARBA" id="ARBA00007401"/>
    </source>
</evidence>
<feature type="domain" description="Glycoside hydrolase family 2 immunoglobulin-like beta-sandwich" evidence="5">
    <location>
        <begin position="225"/>
        <end position="327"/>
    </location>
</feature>
<sequence>MRSISSIVAVATAILAVGHATSPPSTIVSSPGQTAKIPGWSLQSVLHASNDFTELSQPGVNVANWYRVSPRTTIMAGLIESGVYSDSDLWFSDNLNEIVDRSVFDTPWLYREEFTVNPSAGQHYFLVTHGINSKADIWLNGKKLTDKDFQEGSYGGHKYEVTNFLQSGSNAILIQAYETNYLLDSAMGFVDWNPYPPDNGTGVWRDVEISQTGPVSLAPIRFIHDWTPEKTSTKITIKVNATNLESHSIDGTLTGKIVLGSQRLALTEPFTLAGLEEKTISMTGQLQDPQIWWPWLWGDQPLYNVSVTALVNNEISDVAEPRRVGIRYIQSGLNKFGDRTFSINGLRFLPLGGGYSPDMFMRWDTEYVRKKFELMIDMGMNTVRLEGKQEHPELFELADEMGLMIMPGWECCDWWEGWTYNTDVPEYVRFTDHDYWVANYSMLHEASMMQTHPSVLAFLVGSDYWPDDRAASIYVDALKTWDWPNPIIASAGELGYPDILGLSGMKMDGPYDYVPPNYWYGGQVGAAFGFGSEEGPGVGTPEIRSLKKFLSEGDLNDLWTQPDKGLFHMSSDVSSFYTRSIYDDALWNRYGPPKSLDDYLLKAQIMDYEATRAEFEGFTSLQDASRPSTGVIYWMMNSAWPNLHWQLFDYYLNPAGSYFGSKVGARPEHISFSYDNGTVYLINRLNFLGKGESASRWVTIDLVDTAGKSLYHQRLQLHTRPNHSQGIANIAQAVNNIKDVGFLRLILSSDSKNDVVLSRNVYWLAPQNDVLNWNESNWFYTPISTYADYSSLQNLPGANVVTTGNRNSSSESTTTLQVHLENKSDIPAFFIRLVLIDSKTNDSIDPPFWSDNYVTLFPQESVDLTVSFNSSLSASPAVEVSGGNIEKHVITV</sequence>
<dbReference type="GO" id="GO:0005975">
    <property type="term" value="P:carbohydrate metabolic process"/>
    <property type="evidence" value="ECO:0007669"/>
    <property type="project" value="InterPro"/>
</dbReference>
<dbReference type="EMBL" id="DF933830">
    <property type="protein sequence ID" value="GAM39980.1"/>
    <property type="molecule type" value="Genomic_DNA"/>
</dbReference>
<evidence type="ECO:0000259" key="7">
    <source>
        <dbReference type="Pfam" id="PF22666"/>
    </source>
</evidence>
<dbReference type="InterPro" id="IPR013783">
    <property type="entry name" value="Ig-like_fold"/>
</dbReference>
<keyword evidence="9" id="KW-1185">Reference proteome</keyword>
<dbReference type="Pfam" id="PF22666">
    <property type="entry name" value="Glyco_hydro_2_N2"/>
    <property type="match status" value="1"/>
</dbReference>
<dbReference type="SUPFAM" id="SSF49785">
    <property type="entry name" value="Galactose-binding domain-like"/>
    <property type="match status" value="1"/>
</dbReference>
<dbReference type="InterPro" id="IPR017853">
    <property type="entry name" value="GH"/>
</dbReference>
<dbReference type="UniPathway" id="UPA00280"/>
<organism evidence="8 9">
    <name type="scientific">Talaromyces pinophilus</name>
    <name type="common">Penicillium pinophilum</name>
    <dbReference type="NCBI Taxonomy" id="128442"/>
    <lineage>
        <taxon>Eukaryota</taxon>
        <taxon>Fungi</taxon>
        <taxon>Dikarya</taxon>
        <taxon>Ascomycota</taxon>
        <taxon>Pezizomycotina</taxon>
        <taxon>Eurotiomycetes</taxon>
        <taxon>Eurotiomycetidae</taxon>
        <taxon>Eurotiales</taxon>
        <taxon>Trichocomaceae</taxon>
        <taxon>Talaromyces</taxon>
        <taxon>Talaromyces sect. Talaromyces</taxon>
    </lineage>
</organism>
<dbReference type="AlphaFoldDB" id="A0A6V8HEP8"/>
<evidence type="ECO:0000313" key="8">
    <source>
        <dbReference type="EMBL" id="GAM39980.1"/>
    </source>
</evidence>
<keyword evidence="3" id="KW-0326">Glycosidase</keyword>
<dbReference type="Pfam" id="PF18368">
    <property type="entry name" value="Ig_GlcNase"/>
    <property type="match status" value="1"/>
</dbReference>
<protein>
    <submittedName>
        <fullName evidence="8">Uncharacterized protein</fullName>
    </submittedName>
</protein>